<reference evidence="6 7" key="1">
    <citation type="submission" date="2015-12" db="EMBL/GenBank/DDBJ databases">
        <title>Genome sequence of the marine Rhodobacteraceae strain O3.65, Candidatus Tritonibacter horizontis.</title>
        <authorList>
            <person name="Poehlein A."/>
            <person name="Giebel H.A."/>
            <person name="Voget S."/>
            <person name="Brinkhoff T."/>
        </authorList>
    </citation>
    <scope>NUCLEOTIDE SEQUENCE [LARGE SCALE GENOMIC DNA]</scope>
    <source>
        <strain evidence="6 7">O3.65</strain>
    </source>
</reference>
<dbReference type="RefSeq" id="WP_068246886.1">
    <property type="nucleotide sequence ID" value="NZ_LPUY01000094.1"/>
</dbReference>
<keyword evidence="6" id="KW-0645">Protease</keyword>
<dbReference type="GO" id="GO:0004180">
    <property type="term" value="F:carboxypeptidase activity"/>
    <property type="evidence" value="ECO:0007669"/>
    <property type="project" value="UniProtKB-KW"/>
</dbReference>
<evidence type="ECO:0000259" key="5">
    <source>
        <dbReference type="Pfam" id="PF07687"/>
    </source>
</evidence>
<keyword evidence="2" id="KW-0479">Metal-binding</keyword>
<dbReference type="PATRIC" id="fig|1768241.3.peg.3743"/>
<dbReference type="Gene3D" id="3.30.70.360">
    <property type="match status" value="1"/>
</dbReference>
<dbReference type="EC" id="3.4.17.11" evidence="6"/>
<organism evidence="6 7">
    <name type="scientific">Tritonibacter horizontis</name>
    <dbReference type="NCBI Taxonomy" id="1768241"/>
    <lineage>
        <taxon>Bacteria</taxon>
        <taxon>Pseudomonadati</taxon>
        <taxon>Pseudomonadota</taxon>
        <taxon>Alphaproteobacteria</taxon>
        <taxon>Rhodobacterales</taxon>
        <taxon>Paracoccaceae</taxon>
        <taxon>Tritonibacter</taxon>
    </lineage>
</organism>
<comment type="cofactor">
    <cofactor evidence="1">
        <name>Zn(2+)</name>
        <dbReference type="ChEBI" id="CHEBI:29105"/>
    </cofactor>
</comment>
<protein>
    <submittedName>
        <fullName evidence="6">Carboxypeptidase G2</fullName>
        <ecNumber evidence="6">3.4.17.11</ecNumber>
    </submittedName>
</protein>
<keyword evidence="7" id="KW-1185">Reference proteome</keyword>
<keyword evidence="3 6" id="KW-0378">Hydrolase</keyword>
<accession>A0A132BU35</accession>
<dbReference type="GO" id="GO:0046872">
    <property type="term" value="F:metal ion binding"/>
    <property type="evidence" value="ECO:0007669"/>
    <property type="project" value="UniProtKB-KW"/>
</dbReference>
<comment type="caution">
    <text evidence="6">The sequence shown here is derived from an EMBL/GenBank/DDBJ whole genome shotgun (WGS) entry which is preliminary data.</text>
</comment>
<dbReference type="InterPro" id="IPR002933">
    <property type="entry name" value="Peptidase_M20"/>
</dbReference>
<dbReference type="EMBL" id="LPUY01000094">
    <property type="protein sequence ID" value="KUP91572.1"/>
    <property type="molecule type" value="Genomic_DNA"/>
</dbReference>
<dbReference type="PROSITE" id="PS00758">
    <property type="entry name" value="ARGE_DAPE_CPG2_1"/>
    <property type="match status" value="1"/>
</dbReference>
<dbReference type="OrthoDB" id="9809784at2"/>
<feature type="domain" description="Peptidase M20 dimerisation" evidence="5">
    <location>
        <begin position="208"/>
        <end position="306"/>
    </location>
</feature>
<dbReference type="AlphaFoldDB" id="A0A132BU35"/>
<gene>
    <name evidence="6" type="primary">cpg2</name>
    <name evidence="6" type="ORF">TRIHO_35860</name>
</gene>
<dbReference type="SUPFAM" id="SSF53187">
    <property type="entry name" value="Zn-dependent exopeptidases"/>
    <property type="match status" value="1"/>
</dbReference>
<dbReference type="PANTHER" id="PTHR43808">
    <property type="entry name" value="ACETYLORNITHINE DEACETYLASE"/>
    <property type="match status" value="1"/>
</dbReference>
<dbReference type="InterPro" id="IPR036264">
    <property type="entry name" value="Bact_exopeptidase_dim_dom"/>
</dbReference>
<evidence type="ECO:0000313" key="7">
    <source>
        <dbReference type="Proteomes" id="UP000068382"/>
    </source>
</evidence>
<dbReference type="SUPFAM" id="SSF55031">
    <property type="entry name" value="Bacterial exopeptidase dimerisation domain"/>
    <property type="match status" value="1"/>
</dbReference>
<evidence type="ECO:0000256" key="1">
    <source>
        <dbReference type="ARBA" id="ARBA00001947"/>
    </source>
</evidence>
<dbReference type="Pfam" id="PF07687">
    <property type="entry name" value="M20_dimer"/>
    <property type="match status" value="1"/>
</dbReference>
<dbReference type="InterPro" id="IPR050072">
    <property type="entry name" value="Peptidase_M20A"/>
</dbReference>
<evidence type="ECO:0000313" key="6">
    <source>
        <dbReference type="EMBL" id="KUP91572.1"/>
    </source>
</evidence>
<dbReference type="InterPro" id="IPR001261">
    <property type="entry name" value="ArgE/DapE_CS"/>
</dbReference>
<sequence>MSAALTERLLAAQDRDADLRLLKDALSVESVTGNETPFARFLEQQMAALGLATGAGAFLPGRENTWATTAGAEGPNLMILGHTDTVHVRGWEAHWDAQCPNDPRRDPFGGVEREGQIWGRGASDLKGGICTAIAAMRLLRRAGVNLQGRVTLAFIGDEESGEPGSGVSAGAKDLVQRVRAGEIAKPDFALYVEPTGLDVYTAQIGFFIAELTLTGKTAYFGTPELGVDALKATHAVLSALWAHEAELAAGPKHDLVGASSLLVTGVEGGGFIAVPGQCKLSLIRKLRPGEDLDDAIARFEAVLGQVDLAAGLSLTIDYPAGRDHPKGGSAVEIPRDAAPAQLLAECVRQSWSEAGRIGGAPYWSEMPFLTEMIGCPAVYCAPGDIAVAHTYEERIASDEYLAAIRAFALFIARYCGSPDI</sequence>
<dbReference type="InterPro" id="IPR011650">
    <property type="entry name" value="Peptidase_M20_dimer"/>
</dbReference>
<proteinExistence type="predicted"/>
<evidence type="ECO:0000256" key="4">
    <source>
        <dbReference type="ARBA" id="ARBA00022833"/>
    </source>
</evidence>
<keyword evidence="6" id="KW-0121">Carboxypeptidase</keyword>
<name>A0A132BU35_9RHOB</name>
<dbReference type="Pfam" id="PF01546">
    <property type="entry name" value="Peptidase_M20"/>
    <property type="match status" value="1"/>
</dbReference>
<keyword evidence="4" id="KW-0862">Zinc</keyword>
<dbReference type="Proteomes" id="UP000068382">
    <property type="component" value="Unassembled WGS sequence"/>
</dbReference>
<evidence type="ECO:0000256" key="3">
    <source>
        <dbReference type="ARBA" id="ARBA00022801"/>
    </source>
</evidence>
<dbReference type="Gene3D" id="3.40.630.10">
    <property type="entry name" value="Zn peptidases"/>
    <property type="match status" value="2"/>
</dbReference>
<evidence type="ECO:0000256" key="2">
    <source>
        <dbReference type="ARBA" id="ARBA00022723"/>
    </source>
</evidence>